<keyword evidence="1" id="KW-0677">Repeat</keyword>
<evidence type="ECO:0000313" key="7">
    <source>
        <dbReference type="Proteomes" id="UP000243217"/>
    </source>
</evidence>
<dbReference type="EMBL" id="JNBS01000464">
    <property type="protein sequence ID" value="OQS05377.1"/>
    <property type="molecule type" value="Genomic_DNA"/>
</dbReference>
<gene>
    <name evidence="6" type="ORF">THRCLA_02477</name>
</gene>
<feature type="domain" description="RRM" evidence="5">
    <location>
        <begin position="159"/>
        <end position="236"/>
    </location>
</feature>
<dbReference type="GO" id="GO:0003723">
    <property type="term" value="F:RNA binding"/>
    <property type="evidence" value="ECO:0007669"/>
    <property type="project" value="UniProtKB-UniRule"/>
</dbReference>
<dbReference type="InterPro" id="IPR012677">
    <property type="entry name" value="Nucleotide-bd_a/b_plait_sf"/>
</dbReference>
<dbReference type="OrthoDB" id="439808at2759"/>
<evidence type="ECO:0000313" key="6">
    <source>
        <dbReference type="EMBL" id="OQS05377.1"/>
    </source>
</evidence>
<evidence type="ECO:0000256" key="3">
    <source>
        <dbReference type="PROSITE-ProRule" id="PRU00176"/>
    </source>
</evidence>
<dbReference type="PANTHER" id="PTHR23236:SF119">
    <property type="entry name" value="NUCLEAR RNA-BINDING PROTEIN SART-3"/>
    <property type="match status" value="1"/>
</dbReference>
<organism evidence="6 7">
    <name type="scientific">Thraustotheca clavata</name>
    <dbReference type="NCBI Taxonomy" id="74557"/>
    <lineage>
        <taxon>Eukaryota</taxon>
        <taxon>Sar</taxon>
        <taxon>Stramenopiles</taxon>
        <taxon>Oomycota</taxon>
        <taxon>Saprolegniomycetes</taxon>
        <taxon>Saprolegniales</taxon>
        <taxon>Achlyaceae</taxon>
        <taxon>Thraustotheca</taxon>
    </lineage>
</organism>
<feature type="compositionally biased region" description="Basic and acidic residues" evidence="4">
    <location>
        <begin position="325"/>
        <end position="351"/>
    </location>
</feature>
<evidence type="ECO:0000256" key="2">
    <source>
        <dbReference type="ARBA" id="ARBA00022884"/>
    </source>
</evidence>
<dbReference type="CDD" id="cd00590">
    <property type="entry name" value="RRM_SF"/>
    <property type="match status" value="1"/>
</dbReference>
<reference evidence="6 7" key="1">
    <citation type="journal article" date="2014" name="Genome Biol. Evol.">
        <title>The secreted proteins of Achlya hypogyna and Thraustotheca clavata identify the ancestral oomycete secretome and reveal gene acquisitions by horizontal gene transfer.</title>
        <authorList>
            <person name="Misner I."/>
            <person name="Blouin N."/>
            <person name="Leonard G."/>
            <person name="Richards T.A."/>
            <person name="Lane C.E."/>
        </authorList>
    </citation>
    <scope>NUCLEOTIDE SEQUENCE [LARGE SCALE GENOMIC DNA]</scope>
    <source>
        <strain evidence="6 7">ATCC 34112</strain>
    </source>
</reference>
<dbReference type="STRING" id="74557.A0A1W0A519"/>
<dbReference type="InterPro" id="IPR000504">
    <property type="entry name" value="RRM_dom"/>
</dbReference>
<feature type="region of interest" description="Disordered" evidence="4">
    <location>
        <begin position="323"/>
        <end position="373"/>
    </location>
</feature>
<feature type="domain" description="RRM" evidence="5">
    <location>
        <begin position="67"/>
        <end position="143"/>
    </location>
</feature>
<dbReference type="Pfam" id="PF00076">
    <property type="entry name" value="RRM_1"/>
    <property type="match status" value="3"/>
</dbReference>
<evidence type="ECO:0000256" key="4">
    <source>
        <dbReference type="SAM" id="MobiDB-lite"/>
    </source>
</evidence>
<sequence>MLRIVGRLARSSSRLQPQALRALTAASFHVSAAVEKPIMSSIVPRLSFLTPQVHFFTSSAEQEQWKCTVFIGGLPYDTEEDHIANLFGQFGDVVSVRMPKRRNGKPMGTCFVQFSDAQAALSALELDGEQCGSRYMAVKMAEAPRKRESFITEKPEGCTNIRFANVPFNTTEEDIREIFSHCGDISSVYFPKDKDTGRLLGYGFVEFINTESTDKAIELDESDFNGRTLRVNYSVKNTKKRVFKPEGCKAIYVGNISSDVNSGMLNDMFSHCGEIVRVHIAIDRETEEPRGFAYVNFANTESVDEAIKLSGAELDGQSIRVAFAHNREDRPRRDYDNGERGYGRTHGDEGYGGRGKSGGRDNNRRARRESHDF</sequence>
<name>A0A1W0A519_9STRA</name>
<feature type="compositionally biased region" description="Basic and acidic residues" evidence="4">
    <location>
        <begin position="358"/>
        <end position="373"/>
    </location>
</feature>
<dbReference type="PANTHER" id="PTHR23236">
    <property type="entry name" value="EUKARYOTIC TRANSLATION INITIATION FACTOR 4B/4H"/>
    <property type="match status" value="1"/>
</dbReference>
<dbReference type="AlphaFoldDB" id="A0A1W0A519"/>
<evidence type="ECO:0000259" key="5">
    <source>
        <dbReference type="PROSITE" id="PS50102"/>
    </source>
</evidence>
<keyword evidence="2 3" id="KW-0694">RNA-binding</keyword>
<accession>A0A1W0A519</accession>
<proteinExistence type="predicted"/>
<dbReference type="InterPro" id="IPR035979">
    <property type="entry name" value="RBD_domain_sf"/>
</dbReference>
<protein>
    <submittedName>
        <fullName evidence="6">Nucleolin</fullName>
    </submittedName>
</protein>
<dbReference type="SUPFAM" id="SSF54928">
    <property type="entry name" value="RNA-binding domain, RBD"/>
    <property type="match status" value="3"/>
</dbReference>
<feature type="domain" description="RRM" evidence="5">
    <location>
        <begin position="249"/>
        <end position="326"/>
    </location>
</feature>
<dbReference type="Gene3D" id="3.30.70.330">
    <property type="match status" value="3"/>
</dbReference>
<evidence type="ECO:0000256" key="1">
    <source>
        <dbReference type="ARBA" id="ARBA00022737"/>
    </source>
</evidence>
<dbReference type="PROSITE" id="PS50102">
    <property type="entry name" value="RRM"/>
    <property type="match status" value="3"/>
</dbReference>
<dbReference type="SMART" id="SM00360">
    <property type="entry name" value="RRM"/>
    <property type="match status" value="3"/>
</dbReference>
<comment type="caution">
    <text evidence="6">The sequence shown here is derived from an EMBL/GenBank/DDBJ whole genome shotgun (WGS) entry which is preliminary data.</text>
</comment>
<keyword evidence="7" id="KW-1185">Reference proteome</keyword>
<dbReference type="Proteomes" id="UP000243217">
    <property type="component" value="Unassembled WGS sequence"/>
</dbReference>